<dbReference type="PROSITE" id="PS00409">
    <property type="entry name" value="PROKAR_NTER_METHYL"/>
    <property type="match status" value="1"/>
</dbReference>
<accession>A0ABU9H6V5</accession>
<name>A0ABU9H6V5_9GAMM</name>
<dbReference type="Proteomes" id="UP001366060">
    <property type="component" value="Unassembled WGS sequence"/>
</dbReference>
<reference evidence="2 3" key="1">
    <citation type="submission" date="2024-02" db="EMBL/GenBank/DDBJ databases">
        <title>Bacteria isolated from the canopy kelp, Nereocystis luetkeana.</title>
        <authorList>
            <person name="Pfister C.A."/>
            <person name="Younker I.T."/>
            <person name="Light S.H."/>
        </authorList>
    </citation>
    <scope>NUCLEOTIDE SEQUENCE [LARGE SCALE GENOMIC DNA]</scope>
    <source>
        <strain evidence="2 3">TI.2.07</strain>
    </source>
</reference>
<sequence length="141" mass="15615">MNRLINRKHRQNKQQGFTLLELLIAVVIASISVLGLAYTQTKSLQYARSSSQYTRASIEASNTVEEIWASLCEFQNGKALDDLALADGFTRTFAPTSFDNEMIITIAWGDNRLTDADNEVKVEVVFPNISADTTLCPPVVS</sequence>
<gene>
    <name evidence="2" type="ORF">V6255_00380</name>
</gene>
<dbReference type="RefSeq" id="WP_341626358.1">
    <property type="nucleotide sequence ID" value="NZ_JBAKBA010000001.1"/>
</dbReference>
<proteinExistence type="predicted"/>
<keyword evidence="1" id="KW-0472">Membrane</keyword>
<evidence type="ECO:0000256" key="1">
    <source>
        <dbReference type="SAM" id="Phobius"/>
    </source>
</evidence>
<feature type="transmembrane region" description="Helical" evidence="1">
    <location>
        <begin position="20"/>
        <end position="38"/>
    </location>
</feature>
<dbReference type="EMBL" id="JBAKBA010000001">
    <property type="protein sequence ID" value="MEL0657579.1"/>
    <property type="molecule type" value="Genomic_DNA"/>
</dbReference>
<evidence type="ECO:0000313" key="3">
    <source>
        <dbReference type="Proteomes" id="UP001366060"/>
    </source>
</evidence>
<evidence type="ECO:0000313" key="2">
    <source>
        <dbReference type="EMBL" id="MEL0657579.1"/>
    </source>
</evidence>
<organism evidence="2 3">
    <name type="scientific">Psychromonas arctica</name>
    <dbReference type="NCBI Taxonomy" id="168275"/>
    <lineage>
        <taxon>Bacteria</taxon>
        <taxon>Pseudomonadati</taxon>
        <taxon>Pseudomonadota</taxon>
        <taxon>Gammaproteobacteria</taxon>
        <taxon>Alteromonadales</taxon>
        <taxon>Psychromonadaceae</taxon>
        <taxon>Psychromonas</taxon>
    </lineage>
</organism>
<protein>
    <submittedName>
        <fullName evidence="2">Prepilin-type N-terminal cleavage/methylation domain-containing protein</fullName>
    </submittedName>
</protein>
<dbReference type="Pfam" id="PF07963">
    <property type="entry name" value="N_methyl"/>
    <property type="match status" value="1"/>
</dbReference>
<dbReference type="InterPro" id="IPR012902">
    <property type="entry name" value="N_methyl_site"/>
</dbReference>
<keyword evidence="1" id="KW-0812">Transmembrane</keyword>
<comment type="caution">
    <text evidence="2">The sequence shown here is derived from an EMBL/GenBank/DDBJ whole genome shotgun (WGS) entry which is preliminary data.</text>
</comment>
<keyword evidence="3" id="KW-1185">Reference proteome</keyword>
<dbReference type="NCBIfam" id="TIGR02532">
    <property type="entry name" value="IV_pilin_GFxxxE"/>
    <property type="match status" value="1"/>
</dbReference>
<keyword evidence="1" id="KW-1133">Transmembrane helix</keyword>